<comment type="similarity">
    <text evidence="12">Belongs to the papillomaviridae E2 protein family.</text>
</comment>
<keyword evidence="5 12" id="KW-0597">Phosphoprotein</keyword>
<dbReference type="InterPro" id="IPR036050">
    <property type="entry name" value="Regulatory_protein_E2_N"/>
</dbReference>
<dbReference type="InterPro" id="IPR035975">
    <property type="entry name" value="E2/EBNA1_C_sf"/>
</dbReference>
<evidence type="ECO:0000256" key="4">
    <source>
        <dbReference type="ARBA" id="ARBA00022518"/>
    </source>
</evidence>
<feature type="domain" description="Papillomavirus E2 N-terminal" evidence="14">
    <location>
        <begin position="5"/>
        <end position="200"/>
    </location>
</feature>
<dbReference type="Gene3D" id="3.30.70.330">
    <property type="match status" value="1"/>
</dbReference>
<reference evidence="16" key="1">
    <citation type="journal article" date="2018" name="MSphere">
        <title>Metagenomic Discovery of 83 New Human Papillomavirus Types in Patients with Immunodeficiency.</title>
        <authorList>
            <person name="Pastrana D.V."/>
            <person name="Peretti A."/>
            <person name="Welch N.L."/>
            <person name="Borgogna C."/>
            <person name="Olivero C."/>
            <person name="Badolato R."/>
            <person name="Notarangelo L.D."/>
            <person name="Gariglio M."/>
            <person name="FitzGerald P.C."/>
            <person name="McIntosh C.E."/>
            <person name="Reeves J."/>
            <person name="Starrett G.J."/>
            <person name="Bliskovsky V."/>
            <person name="Velez D."/>
            <person name="Brownell I."/>
            <person name="Yarchoan R."/>
            <person name="Wyvill K.M."/>
            <person name="Uldrick T.S."/>
            <person name="Maldarelli F."/>
            <person name="Lisco A."/>
            <person name="Sereti I."/>
            <person name="Gonzalez C.M."/>
            <person name="Androphy E.J."/>
            <person name="McBride A.A."/>
            <person name="Van Doorslaer K."/>
            <person name="Garcia F."/>
            <person name="Dvoretzky I."/>
            <person name="Liu J.S."/>
            <person name="Han J."/>
            <person name="Murphy P.M."/>
            <person name="McDermott D.H."/>
            <person name="Buck C.B."/>
        </authorList>
    </citation>
    <scope>NUCLEOTIDE SEQUENCE</scope>
    <source>
        <strain evidence="16">Gamma22_TVMBSHc13</strain>
    </source>
</reference>
<feature type="region of interest" description="Disordered" evidence="13">
    <location>
        <begin position="198"/>
        <end position="304"/>
    </location>
</feature>
<dbReference type="SUPFAM" id="SSF54957">
    <property type="entry name" value="Viral DNA-binding domain"/>
    <property type="match status" value="1"/>
</dbReference>
<evidence type="ECO:0000256" key="7">
    <source>
        <dbReference type="ARBA" id="ARBA00022705"/>
    </source>
</evidence>
<dbReference type="HAMAP" id="MF_04001">
    <property type="entry name" value="PPV_E2"/>
    <property type="match status" value="1"/>
</dbReference>
<comment type="subcellular location">
    <subcellularLocation>
        <location evidence="1 12">Host nucleus</location>
    </subcellularLocation>
</comment>
<keyword evidence="8 12" id="KW-0805">Transcription regulation</keyword>
<dbReference type="GO" id="GO:0000166">
    <property type="term" value="F:nucleotide binding"/>
    <property type="evidence" value="ECO:0007669"/>
    <property type="project" value="UniProtKB-UniRule"/>
</dbReference>
<dbReference type="InterPro" id="IPR042504">
    <property type="entry name" value="Regulatory_protein_E2_N_2"/>
</dbReference>
<evidence type="ECO:0000256" key="8">
    <source>
        <dbReference type="ARBA" id="ARBA00023015"/>
    </source>
</evidence>
<evidence type="ECO:0000259" key="14">
    <source>
        <dbReference type="Pfam" id="PF00508"/>
    </source>
</evidence>
<dbReference type="GO" id="GO:0039693">
    <property type="term" value="P:viral DNA genome replication"/>
    <property type="evidence" value="ECO:0007669"/>
    <property type="project" value="UniProtKB-UniRule"/>
</dbReference>
<name>A0A2D2AM32_9PAPI</name>
<comment type="PTM">
    <text evidence="12">Phosphorylated.</text>
</comment>
<sequence length="407" mass="46068">MNQADLTERYDALQEILMSLYEEGPITIEGQIRLWETIRREQVLLYYGRKEGLRNFGLQPIPALAVSEYKAKEAILQVLLLKSLQKSEYGREEWRLTDTSAELTHTPPRNTFKKGPFIVNVYFDHNPDNAFPYTQWEWLYVQNENDEWYKTRGLVDINGLYFEDNHGDKSYFTLFATDAQTYGTSGGWTVKYKNETISTSAPVSSSQRSLSDSLEGTSKGFVSSSGDSVPPPKSARRKETEEGGPSSTTSSTTSSLRRRRRRREQQQQQHQQREPTTTISLRSQGRGSEESNLGIPVSQVGRGHRLVPKTGVRGLARLKAEAGDPPVILVKGAANCLKCWRNRCYKANAPCLTMSTVFRWAGATDSSIGHNNRMLIAFRNKGQRQVFLDTITFPRGVTYCLGWLDSL</sequence>
<dbReference type="GO" id="GO:0006351">
    <property type="term" value="P:DNA-templated transcription"/>
    <property type="evidence" value="ECO:0007669"/>
    <property type="project" value="UniProtKB-UniRule"/>
</dbReference>
<evidence type="ECO:0000256" key="11">
    <source>
        <dbReference type="ARBA" id="ARBA00023163"/>
    </source>
</evidence>
<comment type="similarity">
    <text evidence="2">Belongs to the papillomaviridae E8^E2C protein family.</text>
</comment>
<dbReference type="GO" id="GO:0006260">
    <property type="term" value="P:DNA replication"/>
    <property type="evidence" value="ECO:0007669"/>
    <property type="project" value="UniProtKB-KW"/>
</dbReference>
<dbReference type="GO" id="GO:0003700">
    <property type="term" value="F:DNA-binding transcription factor activity"/>
    <property type="evidence" value="ECO:0007669"/>
    <property type="project" value="UniProtKB-UniRule"/>
</dbReference>
<protein>
    <recommendedName>
        <fullName evidence="12">Regulatory protein E2</fullName>
    </recommendedName>
</protein>
<keyword evidence="10 12" id="KW-0010">Activator</keyword>
<dbReference type="GO" id="GO:0042025">
    <property type="term" value="C:host cell nucleus"/>
    <property type="evidence" value="ECO:0007669"/>
    <property type="project" value="UniProtKB-SubCell"/>
</dbReference>
<comment type="caution">
    <text evidence="12">Lacks conserved residue(s) required for the propagation of feature annotation.</text>
</comment>
<dbReference type="GO" id="GO:0003677">
    <property type="term" value="F:DNA binding"/>
    <property type="evidence" value="ECO:0007669"/>
    <property type="project" value="UniProtKB-UniRule"/>
</dbReference>
<gene>
    <name evidence="12 16" type="primary">E2</name>
</gene>
<dbReference type="SUPFAM" id="SSF51332">
    <property type="entry name" value="E2 regulatory, transactivation domain"/>
    <property type="match status" value="1"/>
</dbReference>
<evidence type="ECO:0000256" key="13">
    <source>
        <dbReference type="SAM" id="MobiDB-lite"/>
    </source>
</evidence>
<evidence type="ECO:0000259" key="15">
    <source>
        <dbReference type="Pfam" id="PF00511"/>
    </source>
</evidence>
<evidence type="ECO:0000256" key="10">
    <source>
        <dbReference type="ARBA" id="ARBA00023159"/>
    </source>
</evidence>
<keyword evidence="12" id="KW-1017">Isopeptide bond</keyword>
<evidence type="ECO:0000256" key="3">
    <source>
        <dbReference type="ARBA" id="ARBA00022491"/>
    </source>
</evidence>
<dbReference type="InterPro" id="IPR000427">
    <property type="entry name" value="Papillomavirus_E2_C"/>
</dbReference>
<feature type="region of interest" description="DNA-binding domain" evidence="12">
    <location>
        <begin position="324"/>
        <end position="407"/>
    </location>
</feature>
<comment type="function">
    <text evidence="12">Plays a role in the initiation of viral DNA replication. A dimer of E2 interacts with a dimer of E1 in order to improve specificity of E1 DNA binding activity. Once the complex recognizes and binds DNA at specific sites, the E2 dimer is removed from DNA. E2 also regulates viral transcription through binding to the E2RE response element (5'-ACCNNNNNNGGT-3') present in multiple copies in the regulatory regions of the viral genome. Activates or represses transcription depending on E2RE's position with regards to proximal promoter elements including the TATA-box. Repression occurs by sterically hindering the assembly of the transcription initiation complex.</text>
</comment>
<keyword evidence="11 12" id="KW-0804">Transcription</keyword>
<keyword evidence="12" id="KW-0832">Ubl conjugation</keyword>
<keyword evidence="9 12" id="KW-0238">DNA-binding</keyword>
<evidence type="ECO:0000256" key="6">
    <source>
        <dbReference type="ARBA" id="ARBA00022562"/>
    </source>
</evidence>
<dbReference type="Gene3D" id="2.170.200.10">
    <property type="entry name" value="Papillomavirus E2 early protein domain"/>
    <property type="match status" value="1"/>
</dbReference>
<dbReference type="InterPro" id="IPR012677">
    <property type="entry name" value="Nucleotide-bd_a/b_plait_sf"/>
</dbReference>
<feature type="compositionally biased region" description="Low complexity" evidence="13">
    <location>
        <begin position="266"/>
        <end position="278"/>
    </location>
</feature>
<evidence type="ECO:0000256" key="1">
    <source>
        <dbReference type="ARBA" id="ARBA00004147"/>
    </source>
</evidence>
<evidence type="ECO:0000256" key="2">
    <source>
        <dbReference type="ARBA" id="ARBA00007794"/>
    </source>
</evidence>
<feature type="domain" description="Papillomavirus E2 C-terminal" evidence="15">
    <location>
        <begin position="326"/>
        <end position="400"/>
    </location>
</feature>
<feature type="cross-link" description="Glycyl lysine isopeptide (Lys-Gly) (interchain with G-Cter in SUMO)" evidence="12">
    <location>
        <position position="331"/>
    </location>
</feature>
<evidence type="ECO:0000256" key="5">
    <source>
        <dbReference type="ARBA" id="ARBA00022553"/>
    </source>
</evidence>
<keyword evidence="7 12" id="KW-0235">DNA replication</keyword>
<feature type="compositionally biased region" description="Low complexity" evidence="13">
    <location>
        <begin position="243"/>
        <end position="255"/>
    </location>
</feature>
<keyword evidence="4 12" id="KW-0244">Early protein</keyword>
<dbReference type="InterPro" id="IPR033668">
    <property type="entry name" value="Reg_prot_E2"/>
</dbReference>
<feature type="compositionally biased region" description="Polar residues" evidence="13">
    <location>
        <begin position="214"/>
        <end position="227"/>
    </location>
</feature>
<dbReference type="InterPro" id="IPR001866">
    <property type="entry name" value="PPV_E2_N"/>
</dbReference>
<evidence type="ECO:0000256" key="12">
    <source>
        <dbReference type="HAMAP-Rule" id="MF_04001"/>
    </source>
</evidence>
<dbReference type="GO" id="GO:0006275">
    <property type="term" value="P:regulation of DNA replication"/>
    <property type="evidence" value="ECO:0007669"/>
    <property type="project" value="UniProtKB-UniRule"/>
</dbReference>
<evidence type="ECO:0000313" key="16">
    <source>
        <dbReference type="EMBL" id="ATQ38507.1"/>
    </source>
</evidence>
<keyword evidence="3 12" id="KW-0678">Repressor</keyword>
<feature type="compositionally biased region" description="Low complexity" evidence="13">
    <location>
        <begin position="204"/>
        <end position="213"/>
    </location>
</feature>
<accession>A0A2D2AM32</accession>
<proteinExistence type="inferred from homology"/>
<dbReference type="Proteomes" id="UP000289540">
    <property type="component" value="Segment"/>
</dbReference>
<dbReference type="Pfam" id="PF00511">
    <property type="entry name" value="PPV_E2_C"/>
    <property type="match status" value="1"/>
</dbReference>
<organism evidence="16">
    <name type="scientific">Gammapapillomavirus 22</name>
    <dbReference type="NCBI Taxonomy" id="1961679"/>
    <lineage>
        <taxon>Viruses</taxon>
        <taxon>Monodnaviria</taxon>
        <taxon>Shotokuvirae</taxon>
        <taxon>Cossaviricota</taxon>
        <taxon>Papovaviricetes</taxon>
        <taxon>Zurhausenvirales</taxon>
        <taxon>Papillomaviridae</taxon>
        <taxon>Firstpapillomavirinae</taxon>
        <taxon>Gammapapillomavirus</taxon>
    </lineage>
</organism>
<dbReference type="InterPro" id="IPR042503">
    <property type="entry name" value="Regulatory_protein_E2_N_1"/>
</dbReference>
<dbReference type="Gene3D" id="1.10.287.30">
    <property type="entry name" value="E2 (early) protein, N terminal domain, subdomain 1"/>
    <property type="match status" value="1"/>
</dbReference>
<comment type="subunit">
    <text evidence="12">Binds DNA as homodimer. Interacts with protein E1; this interaction greatly increases E1 DNA-binding activity. Interacts with protein L1; this interaction enhances E2-dependent replication and transcription activation. Interacts with protein L2; this interaction inhibits E2 transcriptional activity but not DNA replication function E2. Interacts with protein E7; this interaction inhibits E7 oncogenic activity. Interacts with host TAF1; this interaction modulates E2-dependent transcriptional regulation. Interacts with host BRD4; this interaction mediates E2 transcriptional activation function. Additionally, the interaction with host BRD4 on mitotic chromosomes mediates tethering of the viral genome. Interacts with host TOPBP1; this interaction is required for optimal viral DNA replication.</text>
</comment>
<comment type="PTM">
    <text evidence="12">Sumoylation plays a regulatory role in E2 transcriptional activity.</text>
</comment>
<dbReference type="Pfam" id="PF00508">
    <property type="entry name" value="PPV_E2_N"/>
    <property type="match status" value="1"/>
</dbReference>
<evidence type="ECO:0000256" key="9">
    <source>
        <dbReference type="ARBA" id="ARBA00023125"/>
    </source>
</evidence>
<keyword evidence="6 12" id="KW-1048">Host nucleus</keyword>
<dbReference type="EMBL" id="MF588738">
    <property type="protein sequence ID" value="ATQ38507.1"/>
    <property type="molecule type" value="Genomic_DNA"/>
</dbReference>